<dbReference type="PIRSF" id="PIRSF018072">
    <property type="entry name" value="UCP018072"/>
    <property type="match status" value="1"/>
</dbReference>
<dbReference type="Pfam" id="PF13452">
    <property type="entry name" value="FAS1_DH_region"/>
    <property type="match status" value="1"/>
</dbReference>
<dbReference type="InterPro" id="IPR016709">
    <property type="entry name" value="HadA-like"/>
</dbReference>
<dbReference type="InterPro" id="IPR050965">
    <property type="entry name" value="UPF0336/Enoyl-CoA_hydratase"/>
</dbReference>
<dbReference type="GO" id="GO:0006633">
    <property type="term" value="P:fatty acid biosynthetic process"/>
    <property type="evidence" value="ECO:0007669"/>
    <property type="project" value="TreeGrafter"/>
</dbReference>
<evidence type="ECO:0000259" key="1">
    <source>
        <dbReference type="Pfam" id="PF13452"/>
    </source>
</evidence>
<dbReference type="PATRIC" id="fig|1398.22.peg.1775"/>
<dbReference type="PANTHER" id="PTHR43437:SF3">
    <property type="entry name" value="HYDROXYACYL-THIOESTER DEHYDRATASE TYPE 2, MITOCHONDRIAL"/>
    <property type="match status" value="1"/>
</dbReference>
<feature type="domain" description="FAS1-like dehydratase" evidence="1">
    <location>
        <begin position="5"/>
        <end position="132"/>
    </location>
</feature>
<evidence type="ECO:0000313" key="2">
    <source>
        <dbReference type="EMBL" id="KWZ82380.1"/>
    </source>
</evidence>
<name>A0A133KST8_HEYCO</name>
<gene>
    <name evidence="2" type="ORF">HMPREF3213_01768</name>
</gene>
<reference evidence="3" key="1">
    <citation type="submission" date="2016-01" db="EMBL/GenBank/DDBJ databases">
        <authorList>
            <person name="Mitreva M."/>
            <person name="Pepin K.H."/>
            <person name="Mihindukulasuriya K.A."/>
            <person name="Fulton R."/>
            <person name="Fronick C."/>
            <person name="O'Laughlin M."/>
            <person name="Miner T."/>
            <person name="Herter B."/>
            <person name="Rosa B.A."/>
            <person name="Cordes M."/>
            <person name="Tomlinson C."/>
            <person name="Wollam A."/>
            <person name="Palsikar V.B."/>
            <person name="Mardis E.R."/>
            <person name="Wilson R.K."/>
        </authorList>
    </citation>
    <scope>NUCLEOTIDE SEQUENCE [LARGE SCALE GENOMIC DNA]</scope>
    <source>
        <strain evidence="3">GED7749B</strain>
    </source>
</reference>
<comment type="caution">
    <text evidence="2">The sequence shown here is derived from an EMBL/GenBank/DDBJ whole genome shotgun (WGS) entry which is preliminary data.</text>
</comment>
<proteinExistence type="predicted"/>
<dbReference type="Proteomes" id="UP000070376">
    <property type="component" value="Unassembled WGS sequence"/>
</dbReference>
<dbReference type="InterPro" id="IPR029069">
    <property type="entry name" value="HotDog_dom_sf"/>
</dbReference>
<dbReference type="GO" id="GO:0019171">
    <property type="term" value="F:(3R)-hydroxyacyl-[acyl-carrier-protein] dehydratase activity"/>
    <property type="evidence" value="ECO:0007669"/>
    <property type="project" value="TreeGrafter"/>
</dbReference>
<protein>
    <submittedName>
        <fullName evidence="2">MaoC domain protein</fullName>
    </submittedName>
</protein>
<dbReference type="SUPFAM" id="SSF54637">
    <property type="entry name" value="Thioesterase/thiol ester dehydrase-isomerase"/>
    <property type="match status" value="1"/>
</dbReference>
<dbReference type="AlphaFoldDB" id="A0A133KST8"/>
<dbReference type="RefSeq" id="WP_061086793.1">
    <property type="nucleotide sequence ID" value="NZ_KQ955836.1"/>
</dbReference>
<dbReference type="InterPro" id="IPR039569">
    <property type="entry name" value="FAS1-like_DH_region"/>
</dbReference>
<dbReference type="CDD" id="cd03441">
    <property type="entry name" value="R_hydratase_like"/>
    <property type="match status" value="1"/>
</dbReference>
<evidence type="ECO:0000313" key="3">
    <source>
        <dbReference type="Proteomes" id="UP000070376"/>
    </source>
</evidence>
<organism evidence="2 3">
    <name type="scientific">Heyndrickxia coagulans</name>
    <name type="common">Weizmannia coagulans</name>
    <dbReference type="NCBI Taxonomy" id="1398"/>
    <lineage>
        <taxon>Bacteria</taxon>
        <taxon>Bacillati</taxon>
        <taxon>Bacillota</taxon>
        <taxon>Bacilli</taxon>
        <taxon>Bacillales</taxon>
        <taxon>Bacillaceae</taxon>
        <taxon>Heyndrickxia</taxon>
    </lineage>
</organism>
<dbReference type="Gene3D" id="3.10.129.10">
    <property type="entry name" value="Hotdog Thioesterase"/>
    <property type="match status" value="1"/>
</dbReference>
<sequence>MFEELIGKRSNPVQNTIERGAVRKFAEAIGDPHPVFTDPSFAAEKGFKANIAPPTFPVTFDYGIIEGLDLPKAGLIHGEQNFEYQRPLYVGEALHCYREIEKYQERKGKLGQMGFLFIKSTAEDKNGEIVMTATQTIILSETVRKGMKG</sequence>
<dbReference type="EMBL" id="LRPN01000058">
    <property type="protein sequence ID" value="KWZ82380.1"/>
    <property type="molecule type" value="Genomic_DNA"/>
</dbReference>
<accession>A0A133KST8</accession>
<dbReference type="PANTHER" id="PTHR43437">
    <property type="entry name" value="HYDROXYACYL-THIOESTER DEHYDRATASE TYPE 2, MITOCHONDRIAL-RELATED"/>
    <property type="match status" value="1"/>
</dbReference>